<organism evidence="1 2">
    <name type="scientific">Senna tora</name>
    <dbReference type="NCBI Taxonomy" id="362788"/>
    <lineage>
        <taxon>Eukaryota</taxon>
        <taxon>Viridiplantae</taxon>
        <taxon>Streptophyta</taxon>
        <taxon>Embryophyta</taxon>
        <taxon>Tracheophyta</taxon>
        <taxon>Spermatophyta</taxon>
        <taxon>Magnoliopsida</taxon>
        <taxon>eudicotyledons</taxon>
        <taxon>Gunneridae</taxon>
        <taxon>Pentapetalae</taxon>
        <taxon>rosids</taxon>
        <taxon>fabids</taxon>
        <taxon>Fabales</taxon>
        <taxon>Fabaceae</taxon>
        <taxon>Caesalpinioideae</taxon>
        <taxon>Cassia clade</taxon>
        <taxon>Senna</taxon>
    </lineage>
</organism>
<proteinExistence type="predicted"/>
<sequence>MGWSNPVLQLEHEKWAKSATVKYSFSMFGPPFTPNYNHEPILYGWDNPDR</sequence>
<evidence type="ECO:0000313" key="1">
    <source>
        <dbReference type="EMBL" id="KAF7830105.1"/>
    </source>
</evidence>
<name>A0A834WNK2_9FABA</name>
<reference evidence="1" key="1">
    <citation type="submission" date="2020-09" db="EMBL/GenBank/DDBJ databases">
        <title>Genome-Enabled Discovery of Anthraquinone Biosynthesis in Senna tora.</title>
        <authorList>
            <person name="Kang S.-H."/>
            <person name="Pandey R.P."/>
            <person name="Lee C.-M."/>
            <person name="Sim J.-S."/>
            <person name="Jeong J.-T."/>
            <person name="Choi B.-S."/>
            <person name="Jung M."/>
            <person name="Ginzburg D."/>
            <person name="Zhao K."/>
            <person name="Won S.Y."/>
            <person name="Oh T.-J."/>
            <person name="Yu Y."/>
            <person name="Kim N.-H."/>
            <person name="Lee O.R."/>
            <person name="Lee T.-H."/>
            <person name="Bashyal P."/>
            <person name="Kim T.-S."/>
            <person name="Lee W.-H."/>
            <person name="Kawkins C."/>
            <person name="Kim C.-K."/>
            <person name="Kim J.S."/>
            <person name="Ahn B.O."/>
            <person name="Rhee S.Y."/>
            <person name="Sohng J.K."/>
        </authorList>
    </citation>
    <scope>NUCLEOTIDE SEQUENCE</scope>
    <source>
        <tissue evidence="1">Leaf</tissue>
    </source>
</reference>
<keyword evidence="2" id="KW-1185">Reference proteome</keyword>
<dbReference type="Proteomes" id="UP000634136">
    <property type="component" value="Unassembled WGS sequence"/>
</dbReference>
<evidence type="ECO:0000313" key="2">
    <source>
        <dbReference type="Proteomes" id="UP000634136"/>
    </source>
</evidence>
<gene>
    <name evidence="1" type="ORF">G2W53_012438</name>
</gene>
<dbReference type="EMBL" id="JAAIUW010000005">
    <property type="protein sequence ID" value="KAF7830105.1"/>
    <property type="molecule type" value="Genomic_DNA"/>
</dbReference>
<protein>
    <submittedName>
        <fullName evidence="1">Uncharacterized protein</fullName>
    </submittedName>
</protein>
<dbReference type="AlphaFoldDB" id="A0A834WNK2"/>
<comment type="caution">
    <text evidence="1">The sequence shown here is derived from an EMBL/GenBank/DDBJ whole genome shotgun (WGS) entry which is preliminary data.</text>
</comment>
<accession>A0A834WNK2</accession>